<evidence type="ECO:0000256" key="3">
    <source>
        <dbReference type="SAM" id="MobiDB-lite"/>
    </source>
</evidence>
<evidence type="ECO:0000313" key="6">
    <source>
        <dbReference type="Proteomes" id="UP001623330"/>
    </source>
</evidence>
<accession>A0ABR4NSY3</accession>
<dbReference type="InterPro" id="IPR050729">
    <property type="entry name" value="Rho-GAP"/>
</dbReference>
<dbReference type="InterPro" id="IPR008936">
    <property type="entry name" value="Rho_GTPase_activation_prot"/>
</dbReference>
<name>A0ABR4NSY3_9SACH</name>
<evidence type="ECO:0000313" key="5">
    <source>
        <dbReference type="EMBL" id="KAL3231450.1"/>
    </source>
</evidence>
<dbReference type="SMART" id="SM00324">
    <property type="entry name" value="RhoGAP"/>
    <property type="match status" value="1"/>
</dbReference>
<dbReference type="PANTHER" id="PTHR23176">
    <property type="entry name" value="RHO/RAC/CDC GTPASE-ACTIVATING PROTEIN"/>
    <property type="match status" value="1"/>
</dbReference>
<feature type="domain" description="Rho-GAP" evidence="4">
    <location>
        <begin position="618"/>
        <end position="852"/>
    </location>
</feature>
<feature type="compositionally biased region" description="Polar residues" evidence="3">
    <location>
        <begin position="212"/>
        <end position="227"/>
    </location>
</feature>
<dbReference type="EMBL" id="JBEVYD010000007">
    <property type="protein sequence ID" value="KAL3231450.1"/>
    <property type="molecule type" value="Genomic_DNA"/>
</dbReference>
<feature type="compositionally biased region" description="Polar residues" evidence="3">
    <location>
        <begin position="341"/>
        <end position="371"/>
    </location>
</feature>
<gene>
    <name evidence="5" type="ORF">RNJ44_00485</name>
</gene>
<evidence type="ECO:0000256" key="2">
    <source>
        <dbReference type="SAM" id="Coils"/>
    </source>
</evidence>
<keyword evidence="6" id="KW-1185">Reference proteome</keyword>
<sequence>MTLVLTGFQLSDPVTTVRGDVVGPVKAEAEVKRKKKKPKKNVGELDEVVSRRDLGESSDSSATLEDVLDATLADNVILEEDEESDSGMVEQKLLLNRTPLRNGVESPGTPDSGETVRRGSIGVDFMPMLGATTSADYVTKETSSKSNTLGQPHGKSETPMSMPMLDQEFDYGYGYGTTPVLATPKLSPPAKVTTSHKKSTSNVESSPRGLGISNNNNLATPTSVSTGHSRKSSVSGTRSSVASPSKPEEKKSSRSLSRKINNLFSSKKSNPHSRTPSADMDTHSGWGVAGSNTTSKSKVEPQVTPRTKKPTDRRGKSDSLILNAFHLDKNNKSMSPPPSSHLATPKQTSTASNPRRTPSGANSIASTTSQLQKKESSRSGSVGIAFNVTQPLTDDTAGRPNIGLGHRSSNSMGSVSITNSNNSNNNSLVAASIYRTPPLNTLSAFEKSTAPVNSASRINLRTGLTPNKEERRVSTIFDLSAADDGLDSPGTDLYSNELLLRKLKIEIRELNAPKKQLRDEIEKLTLTKDSLTHEVENIKHDKEKSSMSSFEIFDTQTGDVQSDTSRKSSASTNRVLIDSKMEPRPKFWKIFGSNSRNGNSYESQSGSNSLDTVSQNQMTLVEVCEVERTWVPLVIRICLAQLESNNSHLKSEGLYRKSASSVLVESIEKEMNEVDNFFVENPTQDVLEAINGSKLLELMERDEHAVAGVLKRYLRHFPEPLLMYDIYEPMMNLVKRDDLLKTLPLSNGKVPKDYVDEEDKEEKGKLFRTTLGTVIRLLNELPRAHYETLKTICRHLILVSSFSEKNLMTIRNLAIVFSPSLISDENGDKDFTDMKERYYIIEFILGQEKEIFD</sequence>
<feature type="coiled-coil region" evidence="2">
    <location>
        <begin position="500"/>
        <end position="541"/>
    </location>
</feature>
<dbReference type="PANTHER" id="PTHR23176:SF121">
    <property type="entry name" value="RHO-TYPE GTPASE-ACTIVATING PROTEIN 1-RELATED"/>
    <property type="match status" value="1"/>
</dbReference>
<keyword evidence="2" id="KW-0175">Coiled coil</keyword>
<proteinExistence type="predicted"/>
<evidence type="ECO:0000259" key="4">
    <source>
        <dbReference type="PROSITE" id="PS50238"/>
    </source>
</evidence>
<dbReference type="PROSITE" id="PS50238">
    <property type="entry name" value="RHOGAP"/>
    <property type="match status" value="1"/>
</dbReference>
<protein>
    <submittedName>
        <fullName evidence="5">Rho-type GTPase-activating protein 2</fullName>
    </submittedName>
</protein>
<dbReference type="SUPFAM" id="SSF48350">
    <property type="entry name" value="GTPase activation domain, GAP"/>
    <property type="match status" value="1"/>
</dbReference>
<evidence type="ECO:0000256" key="1">
    <source>
        <dbReference type="ARBA" id="ARBA00022468"/>
    </source>
</evidence>
<reference evidence="5 6" key="1">
    <citation type="submission" date="2024-05" db="EMBL/GenBank/DDBJ databases">
        <title>Long read based assembly of the Candida bracarensis genome reveals expanded adhesin content.</title>
        <authorList>
            <person name="Marcet-Houben M."/>
            <person name="Ksiezopolska E."/>
            <person name="Gabaldon T."/>
        </authorList>
    </citation>
    <scope>NUCLEOTIDE SEQUENCE [LARGE SCALE GENOMIC DNA]</scope>
    <source>
        <strain evidence="5 6">CBM6</strain>
    </source>
</reference>
<dbReference type="InterPro" id="IPR000198">
    <property type="entry name" value="RhoGAP_dom"/>
</dbReference>
<feature type="region of interest" description="Disordered" evidence="3">
    <location>
        <begin position="184"/>
        <end position="415"/>
    </location>
</feature>
<comment type="caution">
    <text evidence="5">The sequence shown here is derived from an EMBL/GenBank/DDBJ whole genome shotgun (WGS) entry which is preliminary data.</text>
</comment>
<feature type="region of interest" description="Disordered" evidence="3">
    <location>
        <begin position="138"/>
        <end position="163"/>
    </location>
</feature>
<keyword evidence="1" id="KW-0343">GTPase activation</keyword>
<dbReference type="CDD" id="cd00159">
    <property type="entry name" value="RhoGAP"/>
    <property type="match status" value="1"/>
</dbReference>
<feature type="compositionally biased region" description="Polar residues" evidence="3">
    <location>
        <begin position="260"/>
        <end position="276"/>
    </location>
</feature>
<feature type="compositionally biased region" description="Low complexity" evidence="3">
    <location>
        <begin position="232"/>
        <end position="245"/>
    </location>
</feature>
<dbReference type="Gene3D" id="1.10.555.10">
    <property type="entry name" value="Rho GTPase activation protein"/>
    <property type="match status" value="1"/>
</dbReference>
<feature type="region of interest" description="Disordered" evidence="3">
    <location>
        <begin position="549"/>
        <end position="572"/>
    </location>
</feature>
<organism evidence="5 6">
    <name type="scientific">Nakaseomyces bracarensis</name>
    <dbReference type="NCBI Taxonomy" id="273131"/>
    <lineage>
        <taxon>Eukaryota</taxon>
        <taxon>Fungi</taxon>
        <taxon>Dikarya</taxon>
        <taxon>Ascomycota</taxon>
        <taxon>Saccharomycotina</taxon>
        <taxon>Saccharomycetes</taxon>
        <taxon>Saccharomycetales</taxon>
        <taxon>Saccharomycetaceae</taxon>
        <taxon>Nakaseomyces</taxon>
    </lineage>
</organism>
<feature type="region of interest" description="Disordered" evidence="3">
    <location>
        <begin position="28"/>
        <end position="62"/>
    </location>
</feature>
<dbReference type="Proteomes" id="UP001623330">
    <property type="component" value="Unassembled WGS sequence"/>
</dbReference>
<dbReference type="Pfam" id="PF00620">
    <property type="entry name" value="RhoGAP"/>
    <property type="match status" value="1"/>
</dbReference>